<reference evidence="2 3" key="1">
    <citation type="journal article" date="2014" name="Agronomy (Basel)">
        <title>A Draft Genome Sequence for Ensete ventricosum, the Drought-Tolerant Tree Against Hunger.</title>
        <authorList>
            <person name="Harrison J."/>
            <person name="Moore K.A."/>
            <person name="Paszkiewicz K."/>
            <person name="Jones T."/>
            <person name="Grant M."/>
            <person name="Ambacheew D."/>
            <person name="Muzemil S."/>
            <person name="Studholme D.J."/>
        </authorList>
    </citation>
    <scope>NUCLEOTIDE SEQUENCE [LARGE SCALE GENOMIC DNA]</scope>
</reference>
<accession>A0A426X3C0</accession>
<dbReference type="EMBL" id="AMZH03027873">
    <property type="protein sequence ID" value="RRT33956.1"/>
    <property type="molecule type" value="Genomic_DNA"/>
</dbReference>
<dbReference type="AlphaFoldDB" id="A0A426X3C0"/>
<evidence type="ECO:0000256" key="1">
    <source>
        <dbReference type="SAM" id="MobiDB-lite"/>
    </source>
</evidence>
<gene>
    <name evidence="2" type="ORF">B296_00053261</name>
</gene>
<name>A0A426X3C0_ENSVE</name>
<dbReference type="Proteomes" id="UP000287651">
    <property type="component" value="Unassembled WGS sequence"/>
</dbReference>
<proteinExistence type="predicted"/>
<feature type="compositionally biased region" description="Basic and acidic residues" evidence="1">
    <location>
        <begin position="56"/>
        <end position="66"/>
    </location>
</feature>
<evidence type="ECO:0000313" key="3">
    <source>
        <dbReference type="Proteomes" id="UP000287651"/>
    </source>
</evidence>
<comment type="caution">
    <text evidence="2">The sequence shown here is derived from an EMBL/GenBank/DDBJ whole genome shotgun (WGS) entry which is preliminary data.</text>
</comment>
<organism evidence="2 3">
    <name type="scientific">Ensete ventricosum</name>
    <name type="common">Abyssinian banana</name>
    <name type="synonym">Musa ensete</name>
    <dbReference type="NCBI Taxonomy" id="4639"/>
    <lineage>
        <taxon>Eukaryota</taxon>
        <taxon>Viridiplantae</taxon>
        <taxon>Streptophyta</taxon>
        <taxon>Embryophyta</taxon>
        <taxon>Tracheophyta</taxon>
        <taxon>Spermatophyta</taxon>
        <taxon>Magnoliopsida</taxon>
        <taxon>Liliopsida</taxon>
        <taxon>Zingiberales</taxon>
        <taxon>Musaceae</taxon>
        <taxon>Ensete</taxon>
    </lineage>
</organism>
<feature type="compositionally biased region" description="Basic residues" evidence="1">
    <location>
        <begin position="15"/>
        <end position="28"/>
    </location>
</feature>
<protein>
    <submittedName>
        <fullName evidence="2">Uncharacterized protein</fullName>
    </submittedName>
</protein>
<evidence type="ECO:0000313" key="2">
    <source>
        <dbReference type="EMBL" id="RRT33956.1"/>
    </source>
</evidence>
<sequence>MASCGQPAGAIVTRGHSRLQRRARKRGRLQGAHKGLPPAAIPAASNGDGASLRGGRPLERGGDSGTHDAVVGDYDAL</sequence>
<feature type="region of interest" description="Disordered" evidence="1">
    <location>
        <begin position="1"/>
        <end position="77"/>
    </location>
</feature>